<dbReference type="SUPFAM" id="SSF57667">
    <property type="entry name" value="beta-beta-alpha zinc fingers"/>
    <property type="match status" value="1"/>
</dbReference>
<evidence type="ECO:0000256" key="1">
    <source>
        <dbReference type="ARBA" id="ARBA00004123"/>
    </source>
</evidence>
<keyword evidence="10" id="KW-1185">Reference proteome</keyword>
<evidence type="ECO:0000313" key="10">
    <source>
        <dbReference type="Proteomes" id="UP000596742"/>
    </source>
</evidence>
<sequence length="112" mass="13247">RYRTHTDNKHHDCDVCGKTFSQRGYLRIHKRIHTGERPHDCDVCGKEFSQSGTLKNHMITHTDSHENTYRNKIHLNLEIFINMPTSTFGQLRFSSINETFTHEPFNHSYTSR</sequence>
<dbReference type="GO" id="GO:0000981">
    <property type="term" value="F:DNA-binding transcription factor activity, RNA polymerase II-specific"/>
    <property type="evidence" value="ECO:0007669"/>
    <property type="project" value="TreeGrafter"/>
</dbReference>
<protein>
    <recommendedName>
        <fullName evidence="8">C2H2-type domain-containing protein</fullName>
    </recommendedName>
</protein>
<dbReference type="GO" id="GO:0045892">
    <property type="term" value="P:negative regulation of DNA-templated transcription"/>
    <property type="evidence" value="ECO:0007669"/>
    <property type="project" value="UniProtKB-ARBA"/>
</dbReference>
<dbReference type="PROSITE" id="PS50157">
    <property type="entry name" value="ZINC_FINGER_C2H2_2"/>
    <property type="match status" value="2"/>
</dbReference>
<feature type="domain" description="C2H2-type" evidence="8">
    <location>
        <begin position="11"/>
        <end position="38"/>
    </location>
</feature>
<evidence type="ECO:0000256" key="7">
    <source>
        <dbReference type="PROSITE-ProRule" id="PRU00042"/>
    </source>
</evidence>
<accession>A0A8B6G9Z2</accession>
<name>A0A8B6G9Z2_MYTGA</name>
<keyword evidence="5" id="KW-0862">Zinc</keyword>
<feature type="non-terminal residue" evidence="9">
    <location>
        <position position="1"/>
    </location>
</feature>
<dbReference type="PANTHER" id="PTHR24394:SF44">
    <property type="entry name" value="ZINC FINGER PROTEIN 271-LIKE"/>
    <property type="match status" value="1"/>
</dbReference>
<dbReference type="EMBL" id="UYJE01008094">
    <property type="protein sequence ID" value="VDI60986.1"/>
    <property type="molecule type" value="Genomic_DNA"/>
</dbReference>
<evidence type="ECO:0000256" key="2">
    <source>
        <dbReference type="ARBA" id="ARBA00022723"/>
    </source>
</evidence>
<dbReference type="GO" id="GO:0008270">
    <property type="term" value="F:zinc ion binding"/>
    <property type="evidence" value="ECO:0007669"/>
    <property type="project" value="UniProtKB-KW"/>
</dbReference>
<comment type="caution">
    <text evidence="9">The sequence shown here is derived from an EMBL/GenBank/DDBJ whole genome shotgun (WGS) entry which is preliminary data.</text>
</comment>
<dbReference type="Proteomes" id="UP000596742">
    <property type="component" value="Unassembled WGS sequence"/>
</dbReference>
<comment type="subcellular location">
    <subcellularLocation>
        <location evidence="1">Nucleus</location>
    </subcellularLocation>
</comment>
<keyword evidence="3" id="KW-0677">Repeat</keyword>
<dbReference type="FunFam" id="3.30.160.60:FF:000446">
    <property type="entry name" value="Zinc finger protein"/>
    <property type="match status" value="1"/>
</dbReference>
<dbReference type="InterPro" id="IPR036236">
    <property type="entry name" value="Znf_C2H2_sf"/>
</dbReference>
<evidence type="ECO:0000256" key="6">
    <source>
        <dbReference type="ARBA" id="ARBA00023242"/>
    </source>
</evidence>
<evidence type="ECO:0000256" key="5">
    <source>
        <dbReference type="ARBA" id="ARBA00022833"/>
    </source>
</evidence>
<reference evidence="9" key="1">
    <citation type="submission" date="2018-11" db="EMBL/GenBank/DDBJ databases">
        <authorList>
            <person name="Alioto T."/>
            <person name="Alioto T."/>
        </authorList>
    </citation>
    <scope>NUCLEOTIDE SEQUENCE</scope>
</reference>
<dbReference type="GO" id="GO:0005634">
    <property type="term" value="C:nucleus"/>
    <property type="evidence" value="ECO:0007669"/>
    <property type="project" value="UniProtKB-SubCell"/>
</dbReference>
<proteinExistence type="predicted"/>
<dbReference type="AlphaFoldDB" id="A0A8B6G9Z2"/>
<dbReference type="PROSITE" id="PS00028">
    <property type="entry name" value="ZINC_FINGER_C2H2_1"/>
    <property type="match status" value="2"/>
</dbReference>
<evidence type="ECO:0000259" key="8">
    <source>
        <dbReference type="PROSITE" id="PS50157"/>
    </source>
</evidence>
<feature type="non-terminal residue" evidence="9">
    <location>
        <position position="112"/>
    </location>
</feature>
<gene>
    <name evidence="9" type="ORF">MGAL_10B003154</name>
</gene>
<keyword evidence="4 7" id="KW-0863">Zinc-finger</keyword>
<feature type="domain" description="C2H2-type" evidence="8">
    <location>
        <begin position="39"/>
        <end position="66"/>
    </location>
</feature>
<keyword evidence="6" id="KW-0539">Nucleus</keyword>
<evidence type="ECO:0000256" key="4">
    <source>
        <dbReference type="ARBA" id="ARBA00022771"/>
    </source>
</evidence>
<dbReference type="FunFam" id="3.30.160.60:FF:002239">
    <property type="entry name" value="Zinc finger protein 226"/>
    <property type="match status" value="1"/>
</dbReference>
<evidence type="ECO:0000256" key="3">
    <source>
        <dbReference type="ARBA" id="ARBA00022737"/>
    </source>
</evidence>
<evidence type="ECO:0000313" key="9">
    <source>
        <dbReference type="EMBL" id="VDI60986.1"/>
    </source>
</evidence>
<organism evidence="9 10">
    <name type="scientific">Mytilus galloprovincialis</name>
    <name type="common">Mediterranean mussel</name>
    <dbReference type="NCBI Taxonomy" id="29158"/>
    <lineage>
        <taxon>Eukaryota</taxon>
        <taxon>Metazoa</taxon>
        <taxon>Spiralia</taxon>
        <taxon>Lophotrochozoa</taxon>
        <taxon>Mollusca</taxon>
        <taxon>Bivalvia</taxon>
        <taxon>Autobranchia</taxon>
        <taxon>Pteriomorphia</taxon>
        <taxon>Mytilida</taxon>
        <taxon>Mytiloidea</taxon>
        <taxon>Mytilidae</taxon>
        <taxon>Mytilinae</taxon>
        <taxon>Mytilus</taxon>
    </lineage>
</organism>
<dbReference type="PANTHER" id="PTHR24394">
    <property type="entry name" value="ZINC FINGER PROTEIN"/>
    <property type="match status" value="1"/>
</dbReference>
<dbReference type="InterPro" id="IPR013087">
    <property type="entry name" value="Znf_C2H2_type"/>
</dbReference>
<keyword evidence="2" id="KW-0479">Metal-binding</keyword>
<dbReference type="GO" id="GO:0043565">
    <property type="term" value="F:sequence-specific DNA binding"/>
    <property type="evidence" value="ECO:0007669"/>
    <property type="project" value="UniProtKB-ARBA"/>
</dbReference>
<dbReference type="Pfam" id="PF00096">
    <property type="entry name" value="zf-C2H2"/>
    <property type="match status" value="2"/>
</dbReference>
<dbReference type="Gene3D" id="3.30.160.60">
    <property type="entry name" value="Classic Zinc Finger"/>
    <property type="match status" value="2"/>
</dbReference>
<dbReference type="OrthoDB" id="6249959at2759"/>
<dbReference type="SMART" id="SM00355">
    <property type="entry name" value="ZnF_C2H2"/>
    <property type="match status" value="2"/>
</dbReference>